<comment type="subcellular location">
    <subcellularLocation>
        <location evidence="1">Secreted</location>
    </subcellularLocation>
</comment>
<evidence type="ECO:0000256" key="3">
    <source>
        <dbReference type="ARBA" id="ARBA00022525"/>
    </source>
</evidence>
<feature type="chain" id="PRO_5043540708" description="Meteorin-like protein" evidence="6">
    <location>
        <begin position="24"/>
        <end position="277"/>
    </location>
</feature>
<reference evidence="7 8" key="1">
    <citation type="journal article" date="2022" name="Nat. Ecol. Evol.">
        <title>A masculinizing supergene underlies an exaggerated male reproductive morph in a spider.</title>
        <authorList>
            <person name="Hendrickx F."/>
            <person name="De Corte Z."/>
            <person name="Sonet G."/>
            <person name="Van Belleghem S.M."/>
            <person name="Kostlbacher S."/>
            <person name="Vangestel C."/>
        </authorList>
    </citation>
    <scope>NUCLEOTIDE SEQUENCE [LARGE SCALE GENOMIC DNA]</scope>
    <source>
        <strain evidence="7">W744_W776</strain>
    </source>
</reference>
<proteinExistence type="inferred from homology"/>
<dbReference type="PANTHER" id="PTHR28593:SF3">
    <property type="entry name" value="METEORIN-LIKE PROTEIN"/>
    <property type="match status" value="1"/>
</dbReference>
<sequence length="277" mass="31352">MLELRAWCVLLITLVLLLEFVSPSPVQRRISDECDWFGSGLDEDPSASHSVHPVYLRCREGKVHWEYPRGALRILLRLGRAAKEFQGCLKVSNVSSGASLYLEGHRELSLLHRNDSNSGLQRCFRSSGGQVALFLEASGDSLKKDVFGFVYDLQPIQPETFSECRPCTDKELIYSFCTSDFVVRGTISALYQNELMQRTELTIRSRKILRDSNPGLFQSGPYGLVHRPLHCGTRAGKGEFLFLGRWRLGDPVLGCAPRWSEWKKVRKRADLAECVLD</sequence>
<dbReference type="GO" id="GO:0005179">
    <property type="term" value="F:hormone activity"/>
    <property type="evidence" value="ECO:0007669"/>
    <property type="project" value="TreeGrafter"/>
</dbReference>
<evidence type="ECO:0000256" key="1">
    <source>
        <dbReference type="ARBA" id="ARBA00004613"/>
    </source>
</evidence>
<dbReference type="InterPro" id="IPR051998">
    <property type="entry name" value="Meteorin-like"/>
</dbReference>
<evidence type="ECO:0008006" key="9">
    <source>
        <dbReference type="Google" id="ProtNLM"/>
    </source>
</evidence>
<dbReference type="Proteomes" id="UP000827092">
    <property type="component" value="Unassembled WGS sequence"/>
</dbReference>
<evidence type="ECO:0000256" key="4">
    <source>
        <dbReference type="ARBA" id="ARBA00022729"/>
    </source>
</evidence>
<organism evidence="7 8">
    <name type="scientific">Oedothorax gibbosus</name>
    <dbReference type="NCBI Taxonomy" id="931172"/>
    <lineage>
        <taxon>Eukaryota</taxon>
        <taxon>Metazoa</taxon>
        <taxon>Ecdysozoa</taxon>
        <taxon>Arthropoda</taxon>
        <taxon>Chelicerata</taxon>
        <taxon>Arachnida</taxon>
        <taxon>Araneae</taxon>
        <taxon>Araneomorphae</taxon>
        <taxon>Entelegynae</taxon>
        <taxon>Araneoidea</taxon>
        <taxon>Linyphiidae</taxon>
        <taxon>Erigoninae</taxon>
        <taxon>Oedothorax</taxon>
    </lineage>
</organism>
<dbReference type="EMBL" id="JAFNEN010000460">
    <property type="protein sequence ID" value="KAG8182525.1"/>
    <property type="molecule type" value="Genomic_DNA"/>
</dbReference>
<evidence type="ECO:0000313" key="7">
    <source>
        <dbReference type="EMBL" id="KAG8182525.1"/>
    </source>
</evidence>
<evidence type="ECO:0000313" key="8">
    <source>
        <dbReference type="Proteomes" id="UP000827092"/>
    </source>
</evidence>
<keyword evidence="4 6" id="KW-0732">Signal</keyword>
<dbReference type="AlphaFoldDB" id="A0AAV6UG36"/>
<keyword evidence="5" id="KW-1015">Disulfide bond</keyword>
<evidence type="ECO:0000256" key="2">
    <source>
        <dbReference type="ARBA" id="ARBA00005669"/>
    </source>
</evidence>
<keyword evidence="8" id="KW-1185">Reference proteome</keyword>
<protein>
    <recommendedName>
        <fullName evidence="9">Meteorin-like protein</fullName>
    </recommendedName>
</protein>
<feature type="signal peptide" evidence="6">
    <location>
        <begin position="1"/>
        <end position="23"/>
    </location>
</feature>
<dbReference type="SUPFAM" id="SSF50242">
    <property type="entry name" value="TIMP-like"/>
    <property type="match status" value="1"/>
</dbReference>
<dbReference type="Gene3D" id="2.40.50.120">
    <property type="match status" value="1"/>
</dbReference>
<evidence type="ECO:0000256" key="5">
    <source>
        <dbReference type="ARBA" id="ARBA00023157"/>
    </source>
</evidence>
<dbReference type="GO" id="GO:0005615">
    <property type="term" value="C:extracellular space"/>
    <property type="evidence" value="ECO:0007669"/>
    <property type="project" value="TreeGrafter"/>
</dbReference>
<accession>A0AAV6UG36</accession>
<dbReference type="InterPro" id="IPR008993">
    <property type="entry name" value="TIMP-like_OB-fold"/>
</dbReference>
<comment type="caution">
    <text evidence="7">The sequence shown here is derived from an EMBL/GenBank/DDBJ whole genome shotgun (WGS) entry which is preliminary data.</text>
</comment>
<evidence type="ECO:0000256" key="6">
    <source>
        <dbReference type="SAM" id="SignalP"/>
    </source>
</evidence>
<gene>
    <name evidence="7" type="ORF">JTE90_002063</name>
</gene>
<dbReference type="PANTHER" id="PTHR28593">
    <property type="entry name" value="METEORIN-LIKE PROTEIN"/>
    <property type="match status" value="1"/>
</dbReference>
<keyword evidence="3" id="KW-0964">Secreted</keyword>
<name>A0AAV6UG36_9ARAC</name>
<comment type="similarity">
    <text evidence="2">Belongs to the meteorin family.</text>
</comment>